<dbReference type="Proteomes" id="UP001228955">
    <property type="component" value="Chromosome"/>
</dbReference>
<feature type="transmembrane region" description="Helical" evidence="1">
    <location>
        <begin position="50"/>
        <end position="68"/>
    </location>
</feature>
<name>A0AB38YP54_VEIPA</name>
<gene>
    <name evidence="2" type="ORF">RDV51_00670</name>
</gene>
<sequence length="69" mass="7790">MMYPIYLLAQKGDEGDNQYGSPMSYEVITAEEAARTGLKETPTEDMDRKFMYACIGIIILEVILMSVFS</sequence>
<protein>
    <submittedName>
        <fullName evidence="2">Uncharacterized protein</fullName>
    </submittedName>
</protein>
<evidence type="ECO:0000256" key="1">
    <source>
        <dbReference type="SAM" id="Phobius"/>
    </source>
</evidence>
<accession>A0AB38YP54</accession>
<evidence type="ECO:0000313" key="3">
    <source>
        <dbReference type="Proteomes" id="UP001228955"/>
    </source>
</evidence>
<evidence type="ECO:0000313" key="2">
    <source>
        <dbReference type="EMBL" id="WMS19884.1"/>
    </source>
</evidence>
<keyword evidence="1" id="KW-1133">Transmembrane helix</keyword>
<keyword evidence="1" id="KW-0812">Transmembrane</keyword>
<dbReference type="AlphaFoldDB" id="A0AB38YP54"/>
<keyword evidence="1" id="KW-0472">Membrane</keyword>
<proteinExistence type="predicted"/>
<organism evidence="2 3">
    <name type="scientific">Veillonella parvula</name>
    <name type="common">Staphylococcus parvulus</name>
    <dbReference type="NCBI Taxonomy" id="29466"/>
    <lineage>
        <taxon>Bacteria</taxon>
        <taxon>Bacillati</taxon>
        <taxon>Bacillota</taxon>
        <taxon>Negativicutes</taxon>
        <taxon>Veillonellales</taxon>
        <taxon>Veillonellaceae</taxon>
        <taxon>Veillonella</taxon>
    </lineage>
</organism>
<dbReference type="EMBL" id="CP133463">
    <property type="protein sequence ID" value="WMS19884.1"/>
    <property type="molecule type" value="Genomic_DNA"/>
</dbReference>
<dbReference type="RefSeq" id="WP_004694111.1">
    <property type="nucleotide sequence ID" value="NZ_CP133463.1"/>
</dbReference>
<reference evidence="2" key="1">
    <citation type="submission" date="2023-08" db="EMBL/GenBank/DDBJ databases">
        <title>Veillonella_parvula_DSM 2007_complete_genome_hifiasm_Zymo_Research_D6332.</title>
        <authorList>
            <person name="Damerum A."/>
        </authorList>
    </citation>
    <scope>NUCLEOTIDE SEQUENCE</scope>
    <source>
        <strain evidence="2">DSM 2007</strain>
    </source>
</reference>